<dbReference type="EMBL" id="JACGWL010000007">
    <property type="protein sequence ID" value="KAK4399195.1"/>
    <property type="molecule type" value="Genomic_DNA"/>
</dbReference>
<evidence type="ECO:0000256" key="3">
    <source>
        <dbReference type="SAM" id="MobiDB-lite"/>
    </source>
</evidence>
<organism evidence="4 5">
    <name type="scientific">Sesamum angolense</name>
    <dbReference type="NCBI Taxonomy" id="2727404"/>
    <lineage>
        <taxon>Eukaryota</taxon>
        <taxon>Viridiplantae</taxon>
        <taxon>Streptophyta</taxon>
        <taxon>Embryophyta</taxon>
        <taxon>Tracheophyta</taxon>
        <taxon>Spermatophyta</taxon>
        <taxon>Magnoliopsida</taxon>
        <taxon>eudicotyledons</taxon>
        <taxon>Gunneridae</taxon>
        <taxon>Pentapetalae</taxon>
        <taxon>asterids</taxon>
        <taxon>lamiids</taxon>
        <taxon>Lamiales</taxon>
        <taxon>Pedaliaceae</taxon>
        <taxon>Sesamum</taxon>
    </lineage>
</organism>
<dbReference type="CDD" id="cd23767">
    <property type="entry name" value="IQCD"/>
    <property type="match status" value="1"/>
</dbReference>
<keyword evidence="5" id="KW-1185">Reference proteome</keyword>
<sequence length="328" mass="37353">MFSESSECFFFPNKQRYSAPENINGYNEELRLDKEYPVLANGASVENQGRLGLSLEDAAATQIQTAYRAYLARKAFRHMRGMVRLQNMVQRDSVMKQASTTLSRLHSWSRIQAQIRARRVHMVLEGRLRQKKLENQLKLEAKLHDLEVEWSGGSETIDEALARIHQREAAAVKRERAMAYAFSHQWRANSNPSFGSGNEELSKANWGWSWKDRWIAARPWESRVAASESPKKAQSHQPNKTTKIMISPTSKAPDKIKLISPTGKPVRKARKLSYEGAQKISAKKVSPKLKRKKLGTGRKDLNIRLQNVMLSEKFSHLNISSGCFMVAS</sequence>
<dbReference type="Pfam" id="PF00612">
    <property type="entry name" value="IQ"/>
    <property type="match status" value="1"/>
</dbReference>
<dbReference type="PANTHER" id="PTHR32295">
    <property type="entry name" value="IQ-DOMAIN 5-RELATED"/>
    <property type="match status" value="1"/>
</dbReference>
<evidence type="ECO:0000313" key="4">
    <source>
        <dbReference type="EMBL" id="KAK4399195.1"/>
    </source>
</evidence>
<feature type="compositionally biased region" description="Polar residues" evidence="3">
    <location>
        <begin position="235"/>
        <end position="250"/>
    </location>
</feature>
<keyword evidence="1" id="KW-0112">Calmodulin-binding</keyword>
<gene>
    <name evidence="4" type="ORF">Sango_1395000</name>
</gene>
<protein>
    <submittedName>
        <fullName evidence="4">Protein IQ-DOMAIN 1</fullName>
    </submittedName>
</protein>
<proteinExistence type="inferred from homology"/>
<comment type="similarity">
    <text evidence="2">Belongs to the IQD family.</text>
</comment>
<dbReference type="PANTHER" id="PTHR32295:SF93">
    <property type="entry name" value="PROTEIN IQ-DOMAIN 9"/>
    <property type="match status" value="1"/>
</dbReference>
<dbReference type="AlphaFoldDB" id="A0AAE1WTD7"/>
<dbReference type="InterPro" id="IPR000048">
    <property type="entry name" value="IQ_motif_EF-hand-BS"/>
</dbReference>
<evidence type="ECO:0000256" key="1">
    <source>
        <dbReference type="ARBA" id="ARBA00022860"/>
    </source>
</evidence>
<dbReference type="PROSITE" id="PS50096">
    <property type="entry name" value="IQ"/>
    <property type="match status" value="1"/>
</dbReference>
<evidence type="ECO:0000256" key="2">
    <source>
        <dbReference type="ARBA" id="ARBA00024341"/>
    </source>
</evidence>
<dbReference type="Proteomes" id="UP001289374">
    <property type="component" value="Unassembled WGS sequence"/>
</dbReference>
<feature type="region of interest" description="Disordered" evidence="3">
    <location>
        <begin position="225"/>
        <end position="270"/>
    </location>
</feature>
<reference evidence="4" key="1">
    <citation type="submission" date="2020-06" db="EMBL/GenBank/DDBJ databases">
        <authorList>
            <person name="Li T."/>
            <person name="Hu X."/>
            <person name="Zhang T."/>
            <person name="Song X."/>
            <person name="Zhang H."/>
            <person name="Dai N."/>
            <person name="Sheng W."/>
            <person name="Hou X."/>
            <person name="Wei L."/>
        </authorList>
    </citation>
    <scope>NUCLEOTIDE SEQUENCE</scope>
    <source>
        <strain evidence="4">K16</strain>
        <tissue evidence="4">Leaf</tissue>
    </source>
</reference>
<dbReference type="SMART" id="SM00015">
    <property type="entry name" value="IQ"/>
    <property type="match status" value="1"/>
</dbReference>
<reference evidence="4" key="2">
    <citation type="journal article" date="2024" name="Plant">
        <title>Genomic evolution and insights into agronomic trait innovations of Sesamum species.</title>
        <authorList>
            <person name="Miao H."/>
            <person name="Wang L."/>
            <person name="Qu L."/>
            <person name="Liu H."/>
            <person name="Sun Y."/>
            <person name="Le M."/>
            <person name="Wang Q."/>
            <person name="Wei S."/>
            <person name="Zheng Y."/>
            <person name="Lin W."/>
            <person name="Duan Y."/>
            <person name="Cao H."/>
            <person name="Xiong S."/>
            <person name="Wang X."/>
            <person name="Wei L."/>
            <person name="Li C."/>
            <person name="Ma Q."/>
            <person name="Ju M."/>
            <person name="Zhao R."/>
            <person name="Li G."/>
            <person name="Mu C."/>
            <person name="Tian Q."/>
            <person name="Mei H."/>
            <person name="Zhang T."/>
            <person name="Gao T."/>
            <person name="Zhang H."/>
        </authorList>
    </citation>
    <scope>NUCLEOTIDE SEQUENCE</scope>
    <source>
        <strain evidence="4">K16</strain>
    </source>
</reference>
<name>A0AAE1WTD7_9LAMI</name>
<accession>A0AAE1WTD7</accession>
<dbReference type="GO" id="GO:0005516">
    <property type="term" value="F:calmodulin binding"/>
    <property type="evidence" value="ECO:0007669"/>
    <property type="project" value="UniProtKB-KW"/>
</dbReference>
<evidence type="ECO:0000313" key="5">
    <source>
        <dbReference type="Proteomes" id="UP001289374"/>
    </source>
</evidence>
<comment type="caution">
    <text evidence="4">The sequence shown here is derived from an EMBL/GenBank/DDBJ whole genome shotgun (WGS) entry which is preliminary data.</text>
</comment>